<evidence type="ECO:0000259" key="11">
    <source>
        <dbReference type="PROSITE" id="PS50112"/>
    </source>
</evidence>
<dbReference type="Proteomes" id="UP001165395">
    <property type="component" value="Unassembled WGS sequence"/>
</dbReference>
<dbReference type="InterPro" id="IPR000700">
    <property type="entry name" value="PAS-assoc_C"/>
</dbReference>
<dbReference type="Gene3D" id="3.30.450.20">
    <property type="entry name" value="PAS domain"/>
    <property type="match status" value="1"/>
</dbReference>
<dbReference type="InterPro" id="IPR050736">
    <property type="entry name" value="Sensor_HK_Regulatory"/>
</dbReference>
<evidence type="ECO:0000259" key="10">
    <source>
        <dbReference type="PROSITE" id="PS50109"/>
    </source>
</evidence>
<dbReference type="CDD" id="cd00082">
    <property type="entry name" value="HisKA"/>
    <property type="match status" value="1"/>
</dbReference>
<evidence type="ECO:0000256" key="1">
    <source>
        <dbReference type="ARBA" id="ARBA00000085"/>
    </source>
</evidence>
<feature type="domain" description="PAC" evidence="12">
    <location>
        <begin position="319"/>
        <end position="371"/>
    </location>
</feature>
<sequence length="622" mass="69970">MITKRTLSIRQAIFFVIAMGLLIPALVSSVISLRYSQIALRKNLESQGQIMLDNLVVSLEQPLWDMSFATAERLVDSLMRDTRIVRVTVTDANFGKFVDRFKPERKRATQWQEQKTIVHEGQSIGRVLLVLDDEQLHKDLNAQITGIWVLIIGQLFISLALISWLLQIRLVKPLVQLINDSKRLASGALDLSFNWTRSDELGMLGNSLEFTRQSIEKMVGELEEKNKQLNSDIQARKQVEEALRASEHRFRTLASNAPVGIFRVTATGRCLFINNYWTGRTGISVESVIGSDWTELVVETERSRIFDLWHLHSRDKSAFMTEFLAATVLETPFWVDCKLLPLLDDQGNLTGYIGTLTDISEQKEVETILLKAKESAEAANAAKSEFLSNMSHELRTPMHAILSFSDIGERRVEEVGADKVRQYFSKIRISAHRLLSLLNDLLDLSKLEAGRMTYLRRPSSLAKATHEILDEFQSLALSKKVPLKLLPIDDEPVVLIDQQRMKQVIANIVSNALKFAPEESTIECVLTKNYKIDGKKGLLLSISDQGPGIPLEELELIFDKFIQSSQTKTGAGGTGLGLSISRKIVEDHGGKIWASNQTEPANGAIFYVWLPVTESKDEVIEI</sequence>
<dbReference type="InterPro" id="IPR036890">
    <property type="entry name" value="HATPase_C_sf"/>
</dbReference>
<organism evidence="14 15">
    <name type="scientific">Leeia speluncae</name>
    <dbReference type="NCBI Taxonomy" id="2884804"/>
    <lineage>
        <taxon>Bacteria</taxon>
        <taxon>Pseudomonadati</taxon>
        <taxon>Pseudomonadota</taxon>
        <taxon>Betaproteobacteria</taxon>
        <taxon>Neisseriales</taxon>
        <taxon>Leeiaceae</taxon>
        <taxon>Leeia</taxon>
    </lineage>
</organism>
<dbReference type="EC" id="2.7.13.3" evidence="3"/>
<dbReference type="PANTHER" id="PTHR43711">
    <property type="entry name" value="TWO-COMPONENT HISTIDINE KINASE"/>
    <property type="match status" value="1"/>
</dbReference>
<keyword evidence="9" id="KW-0472">Membrane</keyword>
<dbReference type="PROSITE" id="PS50885">
    <property type="entry name" value="HAMP"/>
    <property type="match status" value="1"/>
</dbReference>
<keyword evidence="7" id="KW-0902">Two-component regulatory system</keyword>
<dbReference type="Pfam" id="PF00989">
    <property type="entry name" value="PAS"/>
    <property type="match status" value="1"/>
</dbReference>
<dbReference type="RefSeq" id="WP_227178151.1">
    <property type="nucleotide sequence ID" value="NZ_JAJBZT010000001.1"/>
</dbReference>
<comment type="catalytic activity">
    <reaction evidence="1">
        <text>ATP + protein L-histidine = ADP + protein N-phospho-L-histidine.</text>
        <dbReference type="EC" id="2.7.13.3"/>
    </reaction>
</comment>
<dbReference type="Gene3D" id="1.10.287.130">
    <property type="match status" value="1"/>
</dbReference>
<accession>A0ABS8D2N1</accession>
<evidence type="ECO:0000256" key="3">
    <source>
        <dbReference type="ARBA" id="ARBA00012438"/>
    </source>
</evidence>
<dbReference type="Gene3D" id="3.30.565.10">
    <property type="entry name" value="Histidine kinase-like ATPase, C-terminal domain"/>
    <property type="match status" value="1"/>
</dbReference>
<keyword evidence="15" id="KW-1185">Reference proteome</keyword>
<comment type="subcellular location">
    <subcellularLocation>
        <location evidence="2">Membrane</location>
    </subcellularLocation>
</comment>
<dbReference type="InterPro" id="IPR035965">
    <property type="entry name" value="PAS-like_dom_sf"/>
</dbReference>
<keyword evidence="6" id="KW-0418">Kinase</keyword>
<dbReference type="PROSITE" id="PS50113">
    <property type="entry name" value="PAC"/>
    <property type="match status" value="1"/>
</dbReference>
<gene>
    <name evidence="14" type="ORF">LIN78_02565</name>
</gene>
<evidence type="ECO:0000256" key="2">
    <source>
        <dbReference type="ARBA" id="ARBA00004370"/>
    </source>
</evidence>
<dbReference type="Pfam" id="PF00512">
    <property type="entry name" value="HisKA"/>
    <property type="match status" value="1"/>
</dbReference>
<dbReference type="SUPFAM" id="SSF158472">
    <property type="entry name" value="HAMP domain-like"/>
    <property type="match status" value="1"/>
</dbReference>
<feature type="transmembrane region" description="Helical" evidence="9">
    <location>
        <begin position="147"/>
        <end position="166"/>
    </location>
</feature>
<dbReference type="InterPro" id="IPR004358">
    <property type="entry name" value="Sig_transdc_His_kin-like_C"/>
</dbReference>
<dbReference type="PRINTS" id="PR00344">
    <property type="entry name" value="BCTRLSENSOR"/>
</dbReference>
<evidence type="ECO:0000313" key="15">
    <source>
        <dbReference type="Proteomes" id="UP001165395"/>
    </source>
</evidence>
<evidence type="ECO:0000256" key="4">
    <source>
        <dbReference type="ARBA" id="ARBA00022553"/>
    </source>
</evidence>
<dbReference type="NCBIfam" id="TIGR00229">
    <property type="entry name" value="sensory_box"/>
    <property type="match status" value="1"/>
</dbReference>
<dbReference type="PANTHER" id="PTHR43711:SF1">
    <property type="entry name" value="HISTIDINE KINASE 1"/>
    <property type="match status" value="1"/>
</dbReference>
<dbReference type="CDD" id="cd06225">
    <property type="entry name" value="HAMP"/>
    <property type="match status" value="1"/>
</dbReference>
<dbReference type="InterPro" id="IPR036097">
    <property type="entry name" value="HisK_dim/P_sf"/>
</dbReference>
<evidence type="ECO:0000259" key="13">
    <source>
        <dbReference type="PROSITE" id="PS50885"/>
    </source>
</evidence>
<dbReference type="InterPro" id="IPR000014">
    <property type="entry name" value="PAS"/>
</dbReference>
<proteinExistence type="predicted"/>
<dbReference type="SMART" id="SM00388">
    <property type="entry name" value="HisKA"/>
    <property type="match status" value="1"/>
</dbReference>
<dbReference type="InterPro" id="IPR013767">
    <property type="entry name" value="PAS_fold"/>
</dbReference>
<name>A0ABS8D2N1_9NEIS</name>
<dbReference type="InterPro" id="IPR003594">
    <property type="entry name" value="HATPase_dom"/>
</dbReference>
<dbReference type="PROSITE" id="PS50112">
    <property type="entry name" value="PAS"/>
    <property type="match status" value="1"/>
</dbReference>
<dbReference type="SMART" id="SM00387">
    <property type="entry name" value="HATPase_c"/>
    <property type="match status" value="1"/>
</dbReference>
<evidence type="ECO:0000256" key="9">
    <source>
        <dbReference type="SAM" id="Phobius"/>
    </source>
</evidence>
<dbReference type="SMART" id="SM00091">
    <property type="entry name" value="PAS"/>
    <property type="match status" value="1"/>
</dbReference>
<evidence type="ECO:0000259" key="12">
    <source>
        <dbReference type="PROSITE" id="PS50113"/>
    </source>
</evidence>
<feature type="domain" description="PAS" evidence="11">
    <location>
        <begin position="246"/>
        <end position="290"/>
    </location>
</feature>
<reference evidence="14" key="1">
    <citation type="submission" date="2021-10" db="EMBL/GenBank/DDBJ databases">
        <title>The complete genome sequence of Leeia sp. TBRC 13508.</title>
        <authorList>
            <person name="Charoenyingcharoen P."/>
            <person name="Yukphan P."/>
        </authorList>
    </citation>
    <scope>NUCLEOTIDE SEQUENCE</scope>
    <source>
        <strain evidence="14">TBRC 13508</strain>
    </source>
</reference>
<keyword evidence="9" id="KW-1133">Transmembrane helix</keyword>
<keyword evidence="5" id="KW-0808">Transferase</keyword>
<dbReference type="InterPro" id="IPR003660">
    <property type="entry name" value="HAMP_dom"/>
</dbReference>
<feature type="transmembrane region" description="Helical" evidence="9">
    <location>
        <begin position="12"/>
        <end position="33"/>
    </location>
</feature>
<evidence type="ECO:0000313" key="14">
    <source>
        <dbReference type="EMBL" id="MCB6182435.1"/>
    </source>
</evidence>
<dbReference type="InterPro" id="IPR005467">
    <property type="entry name" value="His_kinase_dom"/>
</dbReference>
<keyword evidence="9" id="KW-0812">Transmembrane</keyword>
<dbReference type="CDD" id="cd00075">
    <property type="entry name" value="HATPase"/>
    <property type="match status" value="1"/>
</dbReference>
<feature type="domain" description="HAMP" evidence="13">
    <location>
        <begin position="168"/>
        <end position="220"/>
    </location>
</feature>
<protein>
    <recommendedName>
        <fullName evidence="3">histidine kinase</fullName>
        <ecNumber evidence="3">2.7.13.3</ecNumber>
    </recommendedName>
</protein>
<dbReference type="InterPro" id="IPR003661">
    <property type="entry name" value="HisK_dim/P_dom"/>
</dbReference>
<dbReference type="SUPFAM" id="SSF55785">
    <property type="entry name" value="PYP-like sensor domain (PAS domain)"/>
    <property type="match status" value="1"/>
</dbReference>
<dbReference type="SUPFAM" id="SSF55874">
    <property type="entry name" value="ATPase domain of HSP90 chaperone/DNA topoisomerase II/histidine kinase"/>
    <property type="match status" value="1"/>
</dbReference>
<evidence type="ECO:0000256" key="8">
    <source>
        <dbReference type="SAM" id="Coils"/>
    </source>
</evidence>
<keyword evidence="8" id="KW-0175">Coiled coil</keyword>
<dbReference type="CDD" id="cd00130">
    <property type="entry name" value="PAS"/>
    <property type="match status" value="1"/>
</dbReference>
<evidence type="ECO:0000256" key="5">
    <source>
        <dbReference type="ARBA" id="ARBA00022679"/>
    </source>
</evidence>
<dbReference type="SUPFAM" id="SSF47384">
    <property type="entry name" value="Homodimeric domain of signal transducing histidine kinase"/>
    <property type="match status" value="1"/>
</dbReference>
<feature type="coiled-coil region" evidence="8">
    <location>
        <begin position="208"/>
        <end position="242"/>
    </location>
</feature>
<dbReference type="PROSITE" id="PS50109">
    <property type="entry name" value="HIS_KIN"/>
    <property type="match status" value="1"/>
</dbReference>
<evidence type="ECO:0000256" key="7">
    <source>
        <dbReference type="ARBA" id="ARBA00023012"/>
    </source>
</evidence>
<dbReference type="Pfam" id="PF02518">
    <property type="entry name" value="HATPase_c"/>
    <property type="match status" value="1"/>
</dbReference>
<dbReference type="EMBL" id="JAJBZT010000001">
    <property type="protein sequence ID" value="MCB6182435.1"/>
    <property type="molecule type" value="Genomic_DNA"/>
</dbReference>
<feature type="domain" description="Histidine kinase" evidence="10">
    <location>
        <begin position="389"/>
        <end position="614"/>
    </location>
</feature>
<comment type="caution">
    <text evidence="14">The sequence shown here is derived from an EMBL/GenBank/DDBJ whole genome shotgun (WGS) entry which is preliminary data.</text>
</comment>
<keyword evidence="4" id="KW-0597">Phosphoprotein</keyword>
<evidence type="ECO:0000256" key="6">
    <source>
        <dbReference type="ARBA" id="ARBA00022777"/>
    </source>
</evidence>
<dbReference type="Gene3D" id="6.10.340.10">
    <property type="match status" value="1"/>
</dbReference>